<dbReference type="eggNOG" id="COG1762">
    <property type="taxonomic scope" value="Bacteria"/>
</dbReference>
<reference evidence="11" key="1">
    <citation type="journal article" date="2013" name="Stand. Genomic Sci.">
        <title>Complete genome sequence of the halophilic bacterium Spirochaeta africana type strain (Z-7692(T)) from the alkaline Lake Magadi in the East African Rift.</title>
        <authorList>
            <person name="Liolos K."/>
            <person name="Abt B."/>
            <person name="Scheuner C."/>
            <person name="Teshima H."/>
            <person name="Held B."/>
            <person name="Lapidus A."/>
            <person name="Nolan M."/>
            <person name="Lucas S."/>
            <person name="Deshpande S."/>
            <person name="Cheng J.F."/>
            <person name="Tapia R."/>
            <person name="Goodwin L.A."/>
            <person name="Pitluck S."/>
            <person name="Pagani I."/>
            <person name="Ivanova N."/>
            <person name="Mavromatis K."/>
            <person name="Mikhailova N."/>
            <person name="Huntemann M."/>
            <person name="Pati A."/>
            <person name="Chen A."/>
            <person name="Palaniappan K."/>
            <person name="Land M."/>
            <person name="Rohde M."/>
            <person name="Tindall B.J."/>
            <person name="Detter J.C."/>
            <person name="Goker M."/>
            <person name="Bristow J."/>
            <person name="Eisen J.A."/>
            <person name="Markowitz V."/>
            <person name="Hugenholtz P."/>
            <person name="Woyke T."/>
            <person name="Klenk H.P."/>
            <person name="Kyrpides N.C."/>
        </authorList>
    </citation>
    <scope>NUCLEOTIDE SEQUENCE</scope>
    <source>
        <strain evidence="11">ATCC 700263 / DSM 8902 / Z-7692</strain>
    </source>
</reference>
<dbReference type="InterPro" id="IPR006016">
    <property type="entry name" value="UspA"/>
</dbReference>
<keyword evidence="2" id="KW-0813">Transport</keyword>
<comment type="subcellular location">
    <subcellularLocation>
        <location evidence="1">Membrane</location>
        <topology evidence="1">Multi-pass membrane protein</topology>
    </subcellularLocation>
</comment>
<keyword evidence="5 8" id="KW-1133">Transmembrane helix</keyword>
<evidence type="ECO:0000256" key="3">
    <source>
        <dbReference type="ARBA" id="ARBA00022449"/>
    </source>
</evidence>
<dbReference type="InterPro" id="IPR006153">
    <property type="entry name" value="Cation/H_exchanger_TM"/>
</dbReference>
<dbReference type="AlphaFoldDB" id="H9UI56"/>
<dbReference type="Pfam" id="PF00999">
    <property type="entry name" value="Na_H_Exchanger"/>
    <property type="match status" value="1"/>
</dbReference>
<dbReference type="PROSITE" id="PS51094">
    <property type="entry name" value="PTS_EIIA_TYPE_2"/>
    <property type="match status" value="1"/>
</dbReference>
<feature type="transmembrane region" description="Helical" evidence="8">
    <location>
        <begin position="216"/>
        <end position="234"/>
    </location>
</feature>
<feature type="transmembrane region" description="Helical" evidence="8">
    <location>
        <begin position="267"/>
        <end position="285"/>
    </location>
</feature>
<name>H9UI56_SPIAZ</name>
<dbReference type="PATRIC" id="fig|889378.3.peg.1113"/>
<keyword evidence="3" id="KW-0050">Antiport</keyword>
<sequence length="829" mass="90714">MKLPFSDPVLIFATVMMLILLAPLVARRIRLPEIVGLLLAGMLFGPFGLGLLERDATIQLLGQVGLLYIMFLAGLEIDLHQVKQQRSHSLVFGLLTFSIPLALGTWLGIWSLGMAIPTAVLMSTMFSSHTLLTFPAVGKLGLTKTRAVTTTIGGTIITDTLALLVLAVIAASTEGELDTRFWVSIGISMTLYVVGVVLLVPIIGRWFLQRFSSDENIEFASVLAITFLAGYLAHVAGLEPIIGAFLAGLTLNSLIPEKSGLMAKIHFTGNALFIPFFLLSVGMLVNLELLLEGPSTWVVIAVMVGVAIVSKLAAAYASGGLLRYSLQESGLIYGLSVNQAAATLAAALVGYEIGLFDDSIITGTIVMIGVTCFFGPIVTEHFGRRLAEQREQQSLTESDGAPHRVLLAVDRREQAKELLELGFFLRSGNSHEPLYPVHVVPEGSDTEERVARGEKLLAHTVVRALAANVPVSPSTSVDVNVTSGILRAARENRASIIALYWDGQPAGRGRVFGRSIDTVIERGKQMVVVNRIVSPLNICKRIILVIPPLAERQAGFSQAIQTVKTLANQSGTRLQLMIEPGMTQPVRKFIESVQPAVAVSLVEYRAARDILYELPALVATTDWIILLAARMGRISWQPRIDRLPHQLSQQFPTNNLTCIYPPEEQLAYRQAFEKRLDRGFFQQVFPQEHVVLNSSAGSIHQLLEKLLAGEFPRKQLKPMLARLQRISETEPVELISDVVLLHDHIAGIDEPRIFLGVCRKPLQLPLVRTAPHVVVVLLAPHDQDPARHLATLADIARIIRTPGMAASLRDTGSYTKLVQRVTDEHNRQE</sequence>
<dbReference type="Proteomes" id="UP000007383">
    <property type="component" value="Chromosome"/>
</dbReference>
<feature type="domain" description="PTS EIIA type-2" evidence="9">
    <location>
        <begin position="683"/>
        <end position="824"/>
    </location>
</feature>
<dbReference type="GO" id="GO:0016020">
    <property type="term" value="C:membrane"/>
    <property type="evidence" value="ECO:0007669"/>
    <property type="project" value="UniProtKB-SubCell"/>
</dbReference>
<dbReference type="eggNOG" id="COG0475">
    <property type="taxonomic scope" value="Bacteria"/>
</dbReference>
<feature type="transmembrane region" description="Helical" evidence="8">
    <location>
        <begin position="297"/>
        <end position="319"/>
    </location>
</feature>
<feature type="transmembrane region" description="Helical" evidence="8">
    <location>
        <begin position="58"/>
        <end position="77"/>
    </location>
</feature>
<dbReference type="GO" id="GO:1902600">
    <property type="term" value="P:proton transmembrane transport"/>
    <property type="evidence" value="ECO:0007669"/>
    <property type="project" value="InterPro"/>
</dbReference>
<feature type="transmembrane region" description="Helical" evidence="8">
    <location>
        <begin position="359"/>
        <end position="378"/>
    </location>
</feature>
<dbReference type="EMBL" id="CP003282">
    <property type="protein sequence ID" value="AFG37199.1"/>
    <property type="molecule type" value="Genomic_DNA"/>
</dbReference>
<dbReference type="SUPFAM" id="SSF52402">
    <property type="entry name" value="Adenine nucleotide alpha hydrolases-like"/>
    <property type="match status" value="1"/>
</dbReference>
<feature type="transmembrane region" description="Helical" evidence="8">
    <location>
        <begin position="181"/>
        <end position="204"/>
    </location>
</feature>
<dbReference type="Gene3D" id="3.40.50.12370">
    <property type="match status" value="1"/>
</dbReference>
<dbReference type="SUPFAM" id="SSF55804">
    <property type="entry name" value="Phoshotransferase/anion transport protein"/>
    <property type="match status" value="1"/>
</dbReference>
<dbReference type="CDD" id="cd00293">
    <property type="entry name" value="USP-like"/>
    <property type="match status" value="1"/>
</dbReference>
<gene>
    <name evidence="10" type="ordered locus">Spiaf_1112</name>
</gene>
<dbReference type="PANTHER" id="PTHR43562">
    <property type="entry name" value="NAPA-TYPE SODIUM/HYDROGEN ANTIPORTER"/>
    <property type="match status" value="1"/>
</dbReference>
<dbReference type="Pfam" id="PF00582">
    <property type="entry name" value="Usp"/>
    <property type="match status" value="1"/>
</dbReference>
<protein>
    <submittedName>
        <fullName evidence="10">Kef-type K+ transport system, membrane component</fullName>
    </submittedName>
</protein>
<dbReference type="InterPro" id="IPR016152">
    <property type="entry name" value="PTrfase/Anion_transptr"/>
</dbReference>
<evidence type="ECO:0000256" key="4">
    <source>
        <dbReference type="ARBA" id="ARBA00022692"/>
    </source>
</evidence>
<dbReference type="RefSeq" id="WP_014455191.1">
    <property type="nucleotide sequence ID" value="NC_017098.1"/>
</dbReference>
<feature type="transmembrane region" description="Helical" evidence="8">
    <location>
        <begin position="115"/>
        <end position="135"/>
    </location>
</feature>
<evidence type="ECO:0000256" key="6">
    <source>
        <dbReference type="ARBA" id="ARBA00023065"/>
    </source>
</evidence>
<dbReference type="Gene3D" id="3.40.930.10">
    <property type="entry name" value="Mannitol-specific EII, Chain A"/>
    <property type="match status" value="1"/>
</dbReference>
<dbReference type="STRING" id="889378.Spiaf_1112"/>
<evidence type="ECO:0000313" key="11">
    <source>
        <dbReference type="Proteomes" id="UP000007383"/>
    </source>
</evidence>
<feature type="transmembrane region" description="Helical" evidence="8">
    <location>
        <begin position="89"/>
        <end position="109"/>
    </location>
</feature>
<dbReference type="HOGENOM" id="CLU_017738_0_0_12"/>
<proteinExistence type="predicted"/>
<keyword evidence="11" id="KW-1185">Reference proteome</keyword>
<evidence type="ECO:0000256" key="7">
    <source>
        <dbReference type="ARBA" id="ARBA00023136"/>
    </source>
</evidence>
<evidence type="ECO:0000259" key="9">
    <source>
        <dbReference type="PROSITE" id="PS51094"/>
    </source>
</evidence>
<dbReference type="InterPro" id="IPR038770">
    <property type="entry name" value="Na+/solute_symporter_sf"/>
</dbReference>
<keyword evidence="7 8" id="KW-0472">Membrane</keyword>
<dbReference type="OrthoDB" id="9793589at2"/>
<dbReference type="PANTHER" id="PTHR43562:SF4">
    <property type="entry name" value="NA(+)_H(+) ANTIPORTER NHAS5"/>
    <property type="match status" value="1"/>
</dbReference>
<accession>H9UI56</accession>
<evidence type="ECO:0000313" key="10">
    <source>
        <dbReference type="EMBL" id="AFG37199.1"/>
    </source>
</evidence>
<feature type="transmembrane region" description="Helical" evidence="8">
    <location>
        <begin position="6"/>
        <end position="26"/>
    </location>
</feature>
<feature type="transmembrane region" description="Helical" evidence="8">
    <location>
        <begin position="331"/>
        <end position="353"/>
    </location>
</feature>
<dbReference type="InterPro" id="IPR002178">
    <property type="entry name" value="PTS_EIIA_type-2_dom"/>
</dbReference>
<evidence type="ECO:0000256" key="5">
    <source>
        <dbReference type="ARBA" id="ARBA00022989"/>
    </source>
</evidence>
<evidence type="ECO:0000256" key="2">
    <source>
        <dbReference type="ARBA" id="ARBA00022448"/>
    </source>
</evidence>
<feature type="transmembrane region" description="Helical" evidence="8">
    <location>
        <begin position="33"/>
        <end position="52"/>
    </location>
</feature>
<evidence type="ECO:0000256" key="8">
    <source>
        <dbReference type="SAM" id="Phobius"/>
    </source>
</evidence>
<organism evidence="10 11">
    <name type="scientific">Spirochaeta africana (strain ATCC 700263 / DSM 8902 / Z-7692)</name>
    <dbReference type="NCBI Taxonomy" id="889378"/>
    <lineage>
        <taxon>Bacteria</taxon>
        <taxon>Pseudomonadati</taxon>
        <taxon>Spirochaetota</taxon>
        <taxon>Spirochaetia</taxon>
        <taxon>Spirochaetales</taxon>
        <taxon>Spirochaetaceae</taxon>
        <taxon>Spirochaeta</taxon>
    </lineage>
</organism>
<dbReference type="KEGG" id="sfc:Spiaf_1112"/>
<keyword evidence="4 8" id="KW-0812">Transmembrane</keyword>
<dbReference type="GO" id="GO:0015297">
    <property type="term" value="F:antiporter activity"/>
    <property type="evidence" value="ECO:0007669"/>
    <property type="project" value="UniProtKB-KW"/>
</dbReference>
<feature type="transmembrane region" description="Helical" evidence="8">
    <location>
        <begin position="147"/>
        <end position="169"/>
    </location>
</feature>
<dbReference type="Gene3D" id="1.20.1530.20">
    <property type="match status" value="1"/>
</dbReference>
<evidence type="ECO:0000256" key="1">
    <source>
        <dbReference type="ARBA" id="ARBA00004141"/>
    </source>
</evidence>
<keyword evidence="6" id="KW-0406">Ion transport</keyword>